<dbReference type="InterPro" id="IPR028098">
    <property type="entry name" value="Glyco_trans_4-like_N"/>
</dbReference>
<dbReference type="Pfam" id="PF00534">
    <property type="entry name" value="Glycos_transf_1"/>
    <property type="match status" value="1"/>
</dbReference>
<evidence type="ECO:0000313" key="3">
    <source>
        <dbReference type="EMBL" id="MDT0644595.1"/>
    </source>
</evidence>
<gene>
    <name evidence="3" type="ORF">RM553_17270</name>
</gene>
<reference evidence="3 4" key="1">
    <citation type="submission" date="2023-09" db="EMBL/GenBank/DDBJ databases">
        <authorList>
            <person name="Rey-Velasco X."/>
        </authorList>
    </citation>
    <scope>NUCLEOTIDE SEQUENCE [LARGE SCALE GENOMIC DNA]</scope>
    <source>
        <strain evidence="3 4">F363</strain>
    </source>
</reference>
<dbReference type="RefSeq" id="WP_311536212.1">
    <property type="nucleotide sequence ID" value="NZ_JAVRHQ010000029.1"/>
</dbReference>
<organism evidence="3 4">
    <name type="scientific">Autumnicola tepida</name>
    <dbReference type="NCBI Taxonomy" id="3075595"/>
    <lineage>
        <taxon>Bacteria</taxon>
        <taxon>Pseudomonadati</taxon>
        <taxon>Bacteroidota</taxon>
        <taxon>Flavobacteriia</taxon>
        <taxon>Flavobacteriales</taxon>
        <taxon>Flavobacteriaceae</taxon>
        <taxon>Autumnicola</taxon>
    </lineage>
</organism>
<keyword evidence="3" id="KW-0808">Transferase</keyword>
<accession>A0ABU3CE31</accession>
<feature type="domain" description="Glycosyl transferase family 1" evidence="1">
    <location>
        <begin position="188"/>
        <end position="350"/>
    </location>
</feature>
<name>A0ABU3CE31_9FLAO</name>
<proteinExistence type="predicted"/>
<dbReference type="EC" id="2.4.-.-" evidence="3"/>
<dbReference type="PANTHER" id="PTHR12526">
    <property type="entry name" value="GLYCOSYLTRANSFERASE"/>
    <property type="match status" value="1"/>
</dbReference>
<dbReference type="Pfam" id="PF13439">
    <property type="entry name" value="Glyco_transf_4"/>
    <property type="match status" value="1"/>
</dbReference>
<evidence type="ECO:0000259" key="2">
    <source>
        <dbReference type="Pfam" id="PF13439"/>
    </source>
</evidence>
<comment type="caution">
    <text evidence="3">The sequence shown here is derived from an EMBL/GenBank/DDBJ whole genome shotgun (WGS) entry which is preliminary data.</text>
</comment>
<dbReference type="SUPFAM" id="SSF53756">
    <property type="entry name" value="UDP-Glycosyltransferase/glycogen phosphorylase"/>
    <property type="match status" value="1"/>
</dbReference>
<evidence type="ECO:0000259" key="1">
    <source>
        <dbReference type="Pfam" id="PF00534"/>
    </source>
</evidence>
<dbReference type="EMBL" id="JAVRHQ010000029">
    <property type="protein sequence ID" value="MDT0644595.1"/>
    <property type="molecule type" value="Genomic_DNA"/>
</dbReference>
<dbReference type="GO" id="GO:0016757">
    <property type="term" value="F:glycosyltransferase activity"/>
    <property type="evidence" value="ECO:0007669"/>
    <property type="project" value="UniProtKB-KW"/>
</dbReference>
<dbReference type="Proteomes" id="UP001262889">
    <property type="component" value="Unassembled WGS sequence"/>
</dbReference>
<dbReference type="PANTHER" id="PTHR12526:SF630">
    <property type="entry name" value="GLYCOSYLTRANSFERASE"/>
    <property type="match status" value="1"/>
</dbReference>
<keyword evidence="3" id="KW-0328">Glycosyltransferase</keyword>
<keyword evidence="4" id="KW-1185">Reference proteome</keyword>
<evidence type="ECO:0000313" key="4">
    <source>
        <dbReference type="Proteomes" id="UP001262889"/>
    </source>
</evidence>
<dbReference type="InterPro" id="IPR001296">
    <property type="entry name" value="Glyco_trans_1"/>
</dbReference>
<dbReference type="Gene3D" id="3.40.50.2000">
    <property type="entry name" value="Glycogen Phosphorylase B"/>
    <property type="match status" value="2"/>
</dbReference>
<protein>
    <submittedName>
        <fullName evidence="3">Glycosyltransferase family 4 protein</fullName>
        <ecNumber evidence="3">2.4.-.-</ecNumber>
    </submittedName>
</protein>
<feature type="domain" description="Glycosyltransferase subfamily 4-like N-terminal" evidence="2">
    <location>
        <begin position="13"/>
        <end position="178"/>
    </location>
</feature>
<dbReference type="CDD" id="cd03801">
    <property type="entry name" value="GT4_PimA-like"/>
    <property type="match status" value="1"/>
</dbReference>
<sequence>MKVFVLINSLGAGGAERSMVEFAKFLFQHDGITVRFVCLERRKIGLEEEVASIGIPVTFYAGKNSYTSKIKFFNKLIDKENPDIVHSVLTQSNLIARGARIKNRKIKIIQSLVNTPYSLERKKDAKLPWYKFQMAKQLDVWSARFSKNIFYHSITKEVLEHYKPLFHIKDNYKIIHRGRYENSYSGSVKKSDEFLIVNSGRQEFAKGQIDILKALKHLRDNKGVSDINFMLLGRPGHYTEILEDFVKKNYLENQVSLPGFVDDVEKRLAAAHAFVFPSYYEGLGGALIEAFSAGLPCACSNIPVLKEVVGDEKRALFSAPGDFEVLAENILKLYEDKELREELGRYSYQRFQESFRMEKINKEMLDMYKSLLKH</sequence>